<dbReference type="PANTHER" id="PTHR30618:SF2">
    <property type="entry name" value="ALLANTOIN PERMEASE-RELATED"/>
    <property type="match status" value="1"/>
</dbReference>
<dbReference type="Proteomes" id="UP001140091">
    <property type="component" value="Unassembled WGS sequence"/>
</dbReference>
<name>A0A9W8M9F3_9AGAR</name>
<keyword evidence="9" id="KW-1185">Reference proteome</keyword>
<dbReference type="EMBL" id="JANBPK010001507">
    <property type="protein sequence ID" value="KAJ2922191.1"/>
    <property type="molecule type" value="Genomic_DNA"/>
</dbReference>
<keyword evidence="4 7" id="KW-1133">Transmembrane helix</keyword>
<feature type="transmembrane region" description="Helical" evidence="7">
    <location>
        <begin position="39"/>
        <end position="58"/>
    </location>
</feature>
<dbReference type="PANTHER" id="PTHR30618">
    <property type="entry name" value="NCS1 FAMILY PURINE/PYRIMIDINE TRANSPORTER"/>
    <property type="match status" value="1"/>
</dbReference>
<protein>
    <submittedName>
        <fullName evidence="8">Uncharacterized protein</fullName>
    </submittedName>
</protein>
<evidence type="ECO:0000256" key="7">
    <source>
        <dbReference type="SAM" id="Phobius"/>
    </source>
</evidence>
<dbReference type="AlphaFoldDB" id="A0A9W8M9F3"/>
<evidence type="ECO:0000256" key="4">
    <source>
        <dbReference type="ARBA" id="ARBA00022989"/>
    </source>
</evidence>
<feature type="non-terminal residue" evidence="8">
    <location>
        <position position="1"/>
    </location>
</feature>
<evidence type="ECO:0000256" key="2">
    <source>
        <dbReference type="ARBA" id="ARBA00008974"/>
    </source>
</evidence>
<sequence length="211" mass="23090">MPRFINIRRGGYVAAIVGLCMLPWNLLKSSNSFTSYLSAYSVFLSSIAGVMITEYYVIRRGHYRVADLYSASKDGWYYYTYGINFRAYAAYISGILINVVGFAGATGRDVPLAATRIYQMSFFTGFGVSALIYYVLNRIFPVPGGLGSPESSDRFEEIDLSGYDYVPGEGYGHGGGEGESGERGSIAKSEAGSARKVEDDDVDVKVEPVKK</sequence>
<comment type="similarity">
    <text evidence="2">Belongs to the purine-cytosine permease (2.A.39) family.</text>
</comment>
<evidence type="ECO:0000256" key="6">
    <source>
        <dbReference type="SAM" id="MobiDB-lite"/>
    </source>
</evidence>
<evidence type="ECO:0000256" key="1">
    <source>
        <dbReference type="ARBA" id="ARBA00004141"/>
    </source>
</evidence>
<dbReference type="OrthoDB" id="2018619at2759"/>
<organism evidence="8 9">
    <name type="scientific">Candolleomyces eurysporus</name>
    <dbReference type="NCBI Taxonomy" id="2828524"/>
    <lineage>
        <taxon>Eukaryota</taxon>
        <taxon>Fungi</taxon>
        <taxon>Dikarya</taxon>
        <taxon>Basidiomycota</taxon>
        <taxon>Agaricomycotina</taxon>
        <taxon>Agaricomycetes</taxon>
        <taxon>Agaricomycetidae</taxon>
        <taxon>Agaricales</taxon>
        <taxon>Agaricineae</taxon>
        <taxon>Psathyrellaceae</taxon>
        <taxon>Candolleomyces</taxon>
    </lineage>
</organism>
<dbReference type="GO" id="GO:0015205">
    <property type="term" value="F:nucleobase transmembrane transporter activity"/>
    <property type="evidence" value="ECO:0007669"/>
    <property type="project" value="TreeGrafter"/>
</dbReference>
<proteinExistence type="inferred from homology"/>
<keyword evidence="5 7" id="KW-0472">Membrane</keyword>
<evidence type="ECO:0000313" key="8">
    <source>
        <dbReference type="EMBL" id="KAJ2922191.1"/>
    </source>
</evidence>
<keyword evidence="3 7" id="KW-0812">Transmembrane</keyword>
<dbReference type="InterPro" id="IPR045225">
    <property type="entry name" value="Uracil/uridine/allantoin_perm"/>
</dbReference>
<reference evidence="8" key="1">
    <citation type="submission" date="2022-06" db="EMBL/GenBank/DDBJ databases">
        <title>Genome Sequence of Candolleomyces eurysporus.</title>
        <authorList>
            <person name="Buettner E."/>
        </authorList>
    </citation>
    <scope>NUCLEOTIDE SEQUENCE</scope>
    <source>
        <strain evidence="8">VTCC 930004</strain>
    </source>
</reference>
<dbReference type="GO" id="GO:0005886">
    <property type="term" value="C:plasma membrane"/>
    <property type="evidence" value="ECO:0007669"/>
    <property type="project" value="TreeGrafter"/>
</dbReference>
<feature type="compositionally biased region" description="Basic and acidic residues" evidence="6">
    <location>
        <begin position="193"/>
        <end position="211"/>
    </location>
</feature>
<comment type="caution">
    <text evidence="8">The sequence shown here is derived from an EMBL/GenBank/DDBJ whole genome shotgun (WGS) entry which is preliminary data.</text>
</comment>
<dbReference type="InterPro" id="IPR001248">
    <property type="entry name" value="Pur-cyt_permease"/>
</dbReference>
<feature type="region of interest" description="Disordered" evidence="6">
    <location>
        <begin position="167"/>
        <end position="211"/>
    </location>
</feature>
<feature type="transmembrane region" description="Helical" evidence="7">
    <location>
        <begin position="12"/>
        <end position="27"/>
    </location>
</feature>
<feature type="transmembrane region" description="Helical" evidence="7">
    <location>
        <begin position="117"/>
        <end position="136"/>
    </location>
</feature>
<evidence type="ECO:0000256" key="3">
    <source>
        <dbReference type="ARBA" id="ARBA00022692"/>
    </source>
</evidence>
<dbReference type="Gene3D" id="1.10.4160.10">
    <property type="entry name" value="Hydantoin permease"/>
    <property type="match status" value="1"/>
</dbReference>
<feature type="transmembrane region" description="Helical" evidence="7">
    <location>
        <begin position="88"/>
        <end position="105"/>
    </location>
</feature>
<evidence type="ECO:0000313" key="9">
    <source>
        <dbReference type="Proteomes" id="UP001140091"/>
    </source>
</evidence>
<evidence type="ECO:0000256" key="5">
    <source>
        <dbReference type="ARBA" id="ARBA00023136"/>
    </source>
</evidence>
<comment type="subcellular location">
    <subcellularLocation>
        <location evidence="1">Membrane</location>
        <topology evidence="1">Multi-pass membrane protein</topology>
    </subcellularLocation>
</comment>
<feature type="compositionally biased region" description="Gly residues" evidence="6">
    <location>
        <begin position="169"/>
        <end position="178"/>
    </location>
</feature>
<gene>
    <name evidence="8" type="ORF">H1R20_g14896</name>
</gene>
<accession>A0A9W8M9F3</accession>
<dbReference type="Pfam" id="PF02133">
    <property type="entry name" value="Transp_cyt_pur"/>
    <property type="match status" value="1"/>
</dbReference>